<dbReference type="CDD" id="cd00093">
    <property type="entry name" value="HTH_XRE"/>
    <property type="match status" value="1"/>
</dbReference>
<evidence type="ECO:0000313" key="6">
    <source>
        <dbReference type="Proteomes" id="UP000533017"/>
    </source>
</evidence>
<dbReference type="Gene3D" id="1.10.260.40">
    <property type="entry name" value="lambda repressor-like DNA-binding domains"/>
    <property type="match status" value="1"/>
</dbReference>
<dbReference type="InterPro" id="IPR001387">
    <property type="entry name" value="Cro/C1-type_HTH"/>
</dbReference>
<feature type="domain" description="HTH cro/C1-type" evidence="2">
    <location>
        <begin position="10"/>
        <end position="64"/>
    </location>
</feature>
<evidence type="ECO:0000259" key="2">
    <source>
        <dbReference type="PROSITE" id="PS50943"/>
    </source>
</evidence>
<dbReference type="PROSITE" id="PS50943">
    <property type="entry name" value="HTH_CROC1"/>
    <property type="match status" value="1"/>
</dbReference>
<dbReference type="InterPro" id="IPR010982">
    <property type="entry name" value="Lambda_DNA-bd_dom_sf"/>
</dbReference>
<reference evidence="3 6" key="2">
    <citation type="submission" date="2020-07" db="EMBL/GenBank/DDBJ databases">
        <title>Sequencing the genomes of 1000 actinobacteria strains.</title>
        <authorList>
            <person name="Klenk H.-P."/>
        </authorList>
    </citation>
    <scope>NUCLEOTIDE SEQUENCE [LARGE SCALE GENOMIC DNA]</scope>
    <source>
        <strain evidence="3 6">DSM 45117</strain>
    </source>
</reference>
<dbReference type="SUPFAM" id="SSF47413">
    <property type="entry name" value="lambda repressor-like DNA-binding domains"/>
    <property type="match status" value="1"/>
</dbReference>
<proteinExistence type="inferred from homology"/>
<dbReference type="SMART" id="SM00530">
    <property type="entry name" value="HTH_XRE"/>
    <property type="match status" value="1"/>
</dbReference>
<dbReference type="OrthoDB" id="9794834at2"/>
<organism evidence="4 5">
    <name type="scientific">Actinopolymorpha cephalotaxi</name>
    <dbReference type="NCBI Taxonomy" id="504797"/>
    <lineage>
        <taxon>Bacteria</taxon>
        <taxon>Bacillati</taxon>
        <taxon>Actinomycetota</taxon>
        <taxon>Actinomycetes</taxon>
        <taxon>Propionibacteriales</taxon>
        <taxon>Actinopolymorphaceae</taxon>
        <taxon>Actinopolymorpha</taxon>
    </lineage>
</organism>
<evidence type="ECO:0000256" key="1">
    <source>
        <dbReference type="ARBA" id="ARBA00007227"/>
    </source>
</evidence>
<dbReference type="RefSeq" id="WP_092883847.1">
    <property type="nucleotide sequence ID" value="NZ_FOOI01000008.1"/>
</dbReference>
<dbReference type="PANTHER" id="PTHR43236">
    <property type="entry name" value="ANTITOXIN HIGA1"/>
    <property type="match status" value="1"/>
</dbReference>
<dbReference type="EMBL" id="JACBZA010000001">
    <property type="protein sequence ID" value="NYH86443.1"/>
    <property type="molecule type" value="Genomic_DNA"/>
</dbReference>
<dbReference type="Proteomes" id="UP000199052">
    <property type="component" value="Unassembled WGS sequence"/>
</dbReference>
<gene>
    <name evidence="3" type="ORF">FHR37_005294</name>
    <name evidence="4" type="ORF">SAMN05421678_10824</name>
</gene>
<evidence type="ECO:0000313" key="5">
    <source>
        <dbReference type="Proteomes" id="UP000199052"/>
    </source>
</evidence>
<dbReference type="AlphaFoldDB" id="A0A1I2U727"/>
<protein>
    <submittedName>
        <fullName evidence="3">Transcriptional regulator with XRE-family HTH domain</fullName>
    </submittedName>
</protein>
<dbReference type="GO" id="GO:0003677">
    <property type="term" value="F:DNA binding"/>
    <property type="evidence" value="ECO:0007669"/>
    <property type="project" value="InterPro"/>
</dbReference>
<dbReference type="EMBL" id="FOOI01000008">
    <property type="protein sequence ID" value="SFG72169.1"/>
    <property type="molecule type" value="Genomic_DNA"/>
</dbReference>
<accession>A0A1I2U727</accession>
<dbReference type="InterPro" id="IPR010359">
    <property type="entry name" value="IrrE_HExxH"/>
</dbReference>
<dbReference type="Proteomes" id="UP000533017">
    <property type="component" value="Unassembled WGS sequence"/>
</dbReference>
<dbReference type="Pfam" id="PF06114">
    <property type="entry name" value="Peptidase_M78"/>
    <property type="match status" value="1"/>
</dbReference>
<comment type="similarity">
    <text evidence="1">Belongs to the short-chain fatty acyl-CoA assimilation regulator (ScfR) family.</text>
</comment>
<dbReference type="PANTHER" id="PTHR43236:SF1">
    <property type="entry name" value="BLL7220 PROTEIN"/>
    <property type="match status" value="1"/>
</dbReference>
<dbReference type="InterPro" id="IPR052345">
    <property type="entry name" value="Rad_response_metalloprotease"/>
</dbReference>
<name>A0A1I2U727_9ACTN</name>
<evidence type="ECO:0000313" key="3">
    <source>
        <dbReference type="EMBL" id="NYH86443.1"/>
    </source>
</evidence>
<reference evidence="4 5" key="1">
    <citation type="submission" date="2016-10" db="EMBL/GenBank/DDBJ databases">
        <authorList>
            <person name="de Groot N.N."/>
        </authorList>
    </citation>
    <scope>NUCLEOTIDE SEQUENCE [LARGE SCALE GENOMIC DNA]</scope>
    <source>
        <strain evidence="4 5">CPCC 202808</strain>
    </source>
</reference>
<dbReference type="Gene3D" id="1.10.10.2910">
    <property type="match status" value="1"/>
</dbReference>
<sequence length="374" mass="41022">MGMTFFAERLRSARLLLGLDNSELSVAARLDHSVVTAIERGQCPLTVDSAEAVARVTQLPLSFFAVRSAEVPRDSLRLPEDGDLSARMRDRIRQLFAEALRVTEVLFEETRYSLPRLPVEATSADRLSGDRIESVAEHVRAALGLGPDGHVPYVMRALERHGVAVAPLILPGSTDAQCLAPGHFGVSFWSGFDGPALVGFFPGARPDRDRFTLAHELGHLVLHSRRHSVDAEWEANRFASAFLIPAHRAAEIFGPDATLIDFARAKAEWGLSIQALIVRAAELGLIGADRAASLCEELRVRGWRHSEPVEVVAEEPVLLWRMLVNRFGPSPYRSSMAAERLGLPPFVLRALAPEPTHAAAVPPPSGQVHQLRHR</sequence>
<dbReference type="STRING" id="504797.SAMN05421678_10824"/>
<keyword evidence="6" id="KW-1185">Reference proteome</keyword>
<evidence type="ECO:0000313" key="4">
    <source>
        <dbReference type="EMBL" id="SFG72169.1"/>
    </source>
</evidence>